<dbReference type="Pfam" id="PF00773">
    <property type="entry name" value="RNB"/>
    <property type="match status" value="1"/>
</dbReference>
<reference evidence="13 14" key="1">
    <citation type="journal article" date="2019" name="Commun. Biol.">
        <title>The bagworm genome reveals a unique fibroin gene that provides high tensile strength.</title>
        <authorList>
            <person name="Kono N."/>
            <person name="Nakamura H."/>
            <person name="Ohtoshi R."/>
            <person name="Tomita M."/>
            <person name="Numata K."/>
            <person name="Arakawa K."/>
        </authorList>
    </citation>
    <scope>NUCLEOTIDE SEQUENCE [LARGE SCALE GENOMIC DNA]</scope>
</reference>
<evidence type="ECO:0000256" key="11">
    <source>
        <dbReference type="SAM" id="MobiDB-lite"/>
    </source>
</evidence>
<dbReference type="STRING" id="151549.A0A4C1YKZ5"/>
<keyword evidence="8" id="KW-0460">Magnesium</keyword>
<evidence type="ECO:0000256" key="8">
    <source>
        <dbReference type="ARBA" id="ARBA00022842"/>
    </source>
</evidence>
<dbReference type="GO" id="GO:0010587">
    <property type="term" value="P:miRNA catabolic process"/>
    <property type="evidence" value="ECO:0007669"/>
    <property type="project" value="TreeGrafter"/>
</dbReference>
<dbReference type="GO" id="GO:0000932">
    <property type="term" value="C:P-body"/>
    <property type="evidence" value="ECO:0007669"/>
    <property type="project" value="TreeGrafter"/>
</dbReference>
<accession>A0A4C1YKZ5</accession>
<dbReference type="InterPro" id="IPR012340">
    <property type="entry name" value="NA-bd_OB-fold"/>
</dbReference>
<dbReference type="GO" id="GO:0006402">
    <property type="term" value="P:mRNA catabolic process"/>
    <property type="evidence" value="ECO:0007669"/>
    <property type="project" value="TreeGrafter"/>
</dbReference>
<dbReference type="InterPro" id="IPR033771">
    <property type="entry name" value="Rrp44_CSD1"/>
</dbReference>
<proteinExistence type="inferred from homology"/>
<dbReference type="Gene3D" id="2.40.50.690">
    <property type="match status" value="1"/>
</dbReference>
<keyword evidence="7 13" id="KW-0269">Exonuclease</keyword>
<dbReference type="GO" id="GO:0000175">
    <property type="term" value="F:3'-5'-RNA exonuclease activity"/>
    <property type="evidence" value="ECO:0007669"/>
    <property type="project" value="UniProtKB-ARBA"/>
</dbReference>
<keyword evidence="6" id="KW-0378">Hydrolase</keyword>
<comment type="subcellular location">
    <subcellularLocation>
        <location evidence="1">Cytoplasm</location>
    </subcellularLocation>
</comment>
<dbReference type="InterPro" id="IPR001900">
    <property type="entry name" value="RNase_II/R"/>
</dbReference>
<dbReference type="EMBL" id="BGZK01001304">
    <property type="protein sequence ID" value="GBP76798.1"/>
    <property type="molecule type" value="Genomic_DNA"/>
</dbReference>
<dbReference type="PANTHER" id="PTHR23355">
    <property type="entry name" value="RIBONUCLEASE"/>
    <property type="match status" value="1"/>
</dbReference>
<evidence type="ECO:0000256" key="1">
    <source>
        <dbReference type="ARBA" id="ARBA00004496"/>
    </source>
</evidence>
<dbReference type="SMART" id="SM00955">
    <property type="entry name" value="RNB"/>
    <property type="match status" value="1"/>
</dbReference>
<feature type="region of interest" description="Disordered" evidence="11">
    <location>
        <begin position="240"/>
        <end position="262"/>
    </location>
</feature>
<dbReference type="OrthoDB" id="372421at2759"/>
<dbReference type="InterPro" id="IPR050180">
    <property type="entry name" value="RNR_Ribonuclease"/>
</dbReference>
<keyword evidence="3" id="KW-0963">Cytoplasm</keyword>
<dbReference type="GO" id="GO:0046872">
    <property type="term" value="F:metal ion binding"/>
    <property type="evidence" value="ECO:0007669"/>
    <property type="project" value="UniProtKB-KW"/>
</dbReference>
<keyword evidence="14" id="KW-1185">Reference proteome</keyword>
<dbReference type="AlphaFoldDB" id="A0A4C1YKZ5"/>
<dbReference type="Gene3D" id="2.40.50.700">
    <property type="match status" value="1"/>
</dbReference>
<evidence type="ECO:0000256" key="3">
    <source>
        <dbReference type="ARBA" id="ARBA00022490"/>
    </source>
</evidence>
<evidence type="ECO:0000256" key="4">
    <source>
        <dbReference type="ARBA" id="ARBA00022722"/>
    </source>
</evidence>
<gene>
    <name evidence="13" type="primary">Dis3l2</name>
    <name evidence="13" type="ORF">EVAR_36646_1</name>
</gene>
<dbReference type="GO" id="GO:0008266">
    <property type="term" value="F:poly(U) RNA binding"/>
    <property type="evidence" value="ECO:0007669"/>
    <property type="project" value="UniProtKB-ARBA"/>
</dbReference>
<dbReference type="PROSITE" id="PS01175">
    <property type="entry name" value="RIBONUCLEASE_II"/>
    <property type="match status" value="1"/>
</dbReference>
<organism evidence="13 14">
    <name type="scientific">Eumeta variegata</name>
    <name type="common">Bagworm moth</name>
    <name type="synonym">Eumeta japonica</name>
    <dbReference type="NCBI Taxonomy" id="151549"/>
    <lineage>
        <taxon>Eukaryota</taxon>
        <taxon>Metazoa</taxon>
        <taxon>Ecdysozoa</taxon>
        <taxon>Arthropoda</taxon>
        <taxon>Hexapoda</taxon>
        <taxon>Insecta</taxon>
        <taxon>Pterygota</taxon>
        <taxon>Neoptera</taxon>
        <taxon>Endopterygota</taxon>
        <taxon>Lepidoptera</taxon>
        <taxon>Glossata</taxon>
        <taxon>Ditrysia</taxon>
        <taxon>Tineoidea</taxon>
        <taxon>Psychidae</taxon>
        <taxon>Oiketicinae</taxon>
        <taxon>Eumeta</taxon>
    </lineage>
</organism>
<evidence type="ECO:0000313" key="13">
    <source>
        <dbReference type="EMBL" id="GBP76798.1"/>
    </source>
</evidence>
<evidence type="ECO:0000256" key="9">
    <source>
        <dbReference type="ARBA" id="ARBA00022884"/>
    </source>
</evidence>
<dbReference type="FunFam" id="2.40.50.700:FF:000003">
    <property type="entry name" value="DIS3-like exonuclease 2"/>
    <property type="match status" value="1"/>
</dbReference>
<feature type="region of interest" description="Disordered" evidence="11">
    <location>
        <begin position="341"/>
        <end position="380"/>
    </location>
</feature>
<dbReference type="Gene3D" id="2.40.50.140">
    <property type="entry name" value="Nucleic acid-binding proteins"/>
    <property type="match status" value="1"/>
</dbReference>
<dbReference type="PANTHER" id="PTHR23355:SF9">
    <property type="entry name" value="DIS3-LIKE EXONUCLEASE 2"/>
    <property type="match status" value="1"/>
</dbReference>
<evidence type="ECO:0000256" key="2">
    <source>
        <dbReference type="ARBA" id="ARBA00005785"/>
    </source>
</evidence>
<keyword evidence="9" id="KW-0694">RNA-binding</keyword>
<dbReference type="SUPFAM" id="SSF50249">
    <property type="entry name" value="Nucleic acid-binding proteins"/>
    <property type="match status" value="2"/>
</dbReference>
<evidence type="ECO:0000256" key="6">
    <source>
        <dbReference type="ARBA" id="ARBA00022801"/>
    </source>
</evidence>
<dbReference type="Pfam" id="PF17849">
    <property type="entry name" value="OB_Dis3"/>
    <property type="match status" value="1"/>
</dbReference>
<feature type="domain" description="RNB" evidence="12">
    <location>
        <begin position="519"/>
        <end position="865"/>
    </location>
</feature>
<dbReference type="InterPro" id="IPR022966">
    <property type="entry name" value="RNase_II/R_CS"/>
</dbReference>
<dbReference type="Pfam" id="PF17216">
    <property type="entry name" value="Rrp44_CSD1"/>
    <property type="match status" value="1"/>
</dbReference>
<keyword evidence="4" id="KW-0540">Nuclease</keyword>
<comment type="caution">
    <text evidence="13">The sequence shown here is derived from an EMBL/GenBank/DDBJ whole genome shotgun (WGS) entry which is preliminary data.</text>
</comment>
<keyword evidence="5" id="KW-0479">Metal-binding</keyword>
<evidence type="ECO:0000256" key="5">
    <source>
        <dbReference type="ARBA" id="ARBA00022723"/>
    </source>
</evidence>
<dbReference type="Proteomes" id="UP000299102">
    <property type="component" value="Unassembled WGS sequence"/>
</dbReference>
<comment type="similarity">
    <text evidence="2 10">Belongs to the RNR ribonuclease family.</text>
</comment>
<protein>
    <submittedName>
        <fullName evidence="13">DIS3-like exonuclease 2</fullName>
    </submittedName>
</protein>
<evidence type="ECO:0000256" key="7">
    <source>
        <dbReference type="ARBA" id="ARBA00022839"/>
    </source>
</evidence>
<dbReference type="InterPro" id="IPR041505">
    <property type="entry name" value="Dis3_CSD2"/>
</dbReference>
<evidence type="ECO:0000313" key="14">
    <source>
        <dbReference type="Proteomes" id="UP000299102"/>
    </source>
</evidence>
<evidence type="ECO:0000259" key="12">
    <source>
        <dbReference type="SMART" id="SM00955"/>
    </source>
</evidence>
<evidence type="ECO:0000256" key="10">
    <source>
        <dbReference type="RuleBase" id="RU003901"/>
    </source>
</evidence>
<name>A0A4C1YKZ5_EUMVA</name>
<sequence>MSISDDIVERTMDVNRPSTSTGKQRVEQYRPEAVLNNIAKVNYPQVCPSTYCEGNQNQMKQNNHTSNNTHLNAVDDIVQRCVNMNVESGSDKEVPLHVQKIKKKNARKREKYKQSSQLQITQASQMVYERQTSYNNVTHNTTVIQEIFKTQIAPLYPSTNSSYFENLSCHPFLQYQSGNYNAVQTLVHHANASPVSGISTEPKSPQYFQNIVQHPLLSQTYPVVLQHPILQNLHNNISQLPNNVSQQSNKGKGKSKNKTKKCEEKSFEPYLTLQEVEEGLKKNTLLEGTLRINPKQYQHGYVSTIDRNEQDIFIDGMKRRNRALEGDIVIVELISACEDTNDSKNETEENKKGTKESEKGTGDGKQGTEESKIEVVENNKGSEQKRGKIVYIKETVHTRACIGNLKLMPDKNRQKALFVPRDHRIPRLNIPCTSWPDNFYQEAKNYENTLFLAKIIDWTDVRFAMGTIVCLIGQSGDMQSESKAILAQNDLDITPYGPEVRNLYPRLDFKIPEEEIKLREDCRKLCVFSIDPFNCRDIDDAVSCRKLENGNYEVGVHISDVTYFLTENTILDEKVAEKATTIYLVEKAYHMLPDELCVLCSLYPGVDKLTFSIFWEITDDGEVLNHRFAKAVINSCCQLAYEHAQAILENDKNAKEVFPELYNGFEYEDVYEVVKTLGKISAIFRKNRFEGGALRIDQPKVLFKLSASTGLPESYWIYENKESHQLIEEFMLLANMTVAHRLHEDYPKLAFLRCHPCPSRYLLRQLASSLEPMGIHLDVSSAGALYSSLIPHVGPNATDKGKAMVLNMLCAKPMTRAKYICADGKDDEDFHHYALNVPLYTHFTSPIRRYADIMVHRLLGASINYRETPKWEIDKVRWVAAQCNKQKYNAKKAGEMSTELYALKYIELNSPVTTEAVVVDVRDKYIDVIIVAMGLNRRIFFNSLLCILYMYVKEYTEDLRLGVRALLIIVRLIVDKKTVQRRWFPRTVELFDE</sequence>